<evidence type="ECO:0000313" key="3">
    <source>
        <dbReference type="Proteomes" id="UP000016932"/>
    </source>
</evidence>
<dbReference type="Proteomes" id="UP000016932">
    <property type="component" value="Unassembled WGS sequence"/>
</dbReference>
<dbReference type="VEuPathDB" id="FungiDB:MYCFIDRAFT_212494"/>
<evidence type="ECO:0000256" key="1">
    <source>
        <dbReference type="SAM" id="MobiDB-lite"/>
    </source>
</evidence>
<dbReference type="AlphaFoldDB" id="M3AP80"/>
<dbReference type="GeneID" id="19337735"/>
<evidence type="ECO:0000313" key="2">
    <source>
        <dbReference type="EMBL" id="EME78928.1"/>
    </source>
</evidence>
<dbReference type="KEGG" id="pfj:MYCFIDRAFT_212494"/>
<sequence length="90" mass="10372">MKEEHDLRAHKSRDYLLATSRSRQTSSAHKRIRGRATRSPCDLGLRRFLTQKSRHALRPSRAKVVRAYERASISQKISNINPSAKIYLKG</sequence>
<dbReference type="RefSeq" id="XP_007931171.1">
    <property type="nucleotide sequence ID" value="XM_007932980.1"/>
</dbReference>
<name>M3AP80_PSEFD</name>
<gene>
    <name evidence="2" type="ORF">MYCFIDRAFT_212494</name>
</gene>
<organism evidence="2 3">
    <name type="scientific">Pseudocercospora fijiensis (strain CIRAD86)</name>
    <name type="common">Black leaf streak disease fungus</name>
    <name type="synonym">Mycosphaerella fijiensis</name>
    <dbReference type="NCBI Taxonomy" id="383855"/>
    <lineage>
        <taxon>Eukaryota</taxon>
        <taxon>Fungi</taxon>
        <taxon>Dikarya</taxon>
        <taxon>Ascomycota</taxon>
        <taxon>Pezizomycotina</taxon>
        <taxon>Dothideomycetes</taxon>
        <taxon>Dothideomycetidae</taxon>
        <taxon>Mycosphaerellales</taxon>
        <taxon>Mycosphaerellaceae</taxon>
        <taxon>Pseudocercospora</taxon>
    </lineage>
</organism>
<dbReference type="EMBL" id="KB446563">
    <property type="protein sequence ID" value="EME78928.1"/>
    <property type="molecule type" value="Genomic_DNA"/>
</dbReference>
<dbReference type="HOGENOM" id="CLU_2441823_0_0_1"/>
<proteinExistence type="predicted"/>
<feature type="compositionally biased region" description="Basic and acidic residues" evidence="1">
    <location>
        <begin position="1"/>
        <end position="14"/>
    </location>
</feature>
<keyword evidence="3" id="KW-1185">Reference proteome</keyword>
<protein>
    <submittedName>
        <fullName evidence="2">Uncharacterized protein</fullName>
    </submittedName>
</protein>
<feature type="region of interest" description="Disordered" evidence="1">
    <location>
        <begin position="1"/>
        <end position="37"/>
    </location>
</feature>
<accession>M3AP80</accession>
<reference evidence="2 3" key="1">
    <citation type="journal article" date="2012" name="PLoS Pathog.">
        <title>Diverse lifestyles and strategies of plant pathogenesis encoded in the genomes of eighteen Dothideomycetes fungi.</title>
        <authorList>
            <person name="Ohm R.A."/>
            <person name="Feau N."/>
            <person name="Henrissat B."/>
            <person name="Schoch C.L."/>
            <person name="Horwitz B.A."/>
            <person name="Barry K.W."/>
            <person name="Condon B.J."/>
            <person name="Copeland A.C."/>
            <person name="Dhillon B."/>
            <person name="Glaser F."/>
            <person name="Hesse C.N."/>
            <person name="Kosti I."/>
            <person name="LaButti K."/>
            <person name="Lindquist E.A."/>
            <person name="Lucas S."/>
            <person name="Salamov A.A."/>
            <person name="Bradshaw R.E."/>
            <person name="Ciuffetti L."/>
            <person name="Hamelin R.C."/>
            <person name="Kema G.H.J."/>
            <person name="Lawrence C."/>
            <person name="Scott J.A."/>
            <person name="Spatafora J.W."/>
            <person name="Turgeon B.G."/>
            <person name="de Wit P.J.G.M."/>
            <person name="Zhong S."/>
            <person name="Goodwin S.B."/>
            <person name="Grigoriev I.V."/>
        </authorList>
    </citation>
    <scope>NUCLEOTIDE SEQUENCE [LARGE SCALE GENOMIC DNA]</scope>
    <source>
        <strain evidence="2 3">CIRAD86</strain>
    </source>
</reference>